<evidence type="ECO:0000313" key="3">
    <source>
        <dbReference type="Proteomes" id="UP000008066"/>
    </source>
</evidence>
<dbReference type="SUPFAM" id="SSF52833">
    <property type="entry name" value="Thioredoxin-like"/>
    <property type="match status" value="1"/>
</dbReference>
<evidence type="ECO:0000259" key="1">
    <source>
        <dbReference type="PROSITE" id="PS50404"/>
    </source>
</evidence>
<dbReference type="InterPro" id="IPR050983">
    <property type="entry name" value="GST_Omega/HSP26"/>
</dbReference>
<dbReference type="InterPro" id="IPR004045">
    <property type="entry name" value="Glutathione_S-Trfase_N"/>
</dbReference>
<dbReference type="eggNOG" id="ENOG502RNGF">
    <property type="taxonomic scope" value="Eukaryota"/>
</dbReference>
<sequence length="581" mass="65988">MEQTQSSTGTHLTLLAPPQEVLTLIVSQLCLHCHERERGRIIPYTYLERECDFNKPELSTWYYLNRLALYNLCLVSRQCRSIAEPILYHEFPPFWAFYPSPSAYPDWADRLAMFLRTVGLDSAKAAYVRRVCIHSNRMRCGGDLELAALAVREVFQARGIQLGPVYDAIAKRELELSDFGVRPGSRPPDGPKLEMGVLLLLAVLPNLTSLVLPNGFPSIGIPSQAIRLLGREQLVLQSYEVRASRPGGFLRYPLNVLEMASETLTSLTLDYPLDLSLRLIEPVPLPNLRHLYLLNSSIGHQNLKGVDHWLFKLKGLETFDYESAGSCLHNIAAKMVYRLYITNKNYSSWSLRVWLLMRQLDIPFIEEFRPMISGTFSQPQWKEFSPVARVPCLHVLPDNPHTDSEPLILWDSLSITTFLSLSHPEKPIYPSSPQALAWSLSAVAEMHSSFTSLRDHLAMNIGVRVQLSYPLPAGVVNDLQRLNTLWTEGLTRFGGPWLVGKEFSAVDAFYAPVALRLRTYVGLEEEFFSREAKGWVERVLGLESVREWVRDAVGERLREEVHDKESMGGEGRRVLDDLRAK</sequence>
<dbReference type="SUPFAM" id="SSF47616">
    <property type="entry name" value="GST C-terminal domain-like"/>
    <property type="match status" value="1"/>
</dbReference>
<keyword evidence="3" id="KW-1185">Reference proteome</keyword>
<proteinExistence type="predicted"/>
<dbReference type="STRING" id="759272.G0SFE6"/>
<organism evidence="3">
    <name type="scientific">Chaetomium thermophilum (strain DSM 1495 / CBS 144.50 / IMI 039719)</name>
    <name type="common">Thermochaetoides thermophila</name>
    <dbReference type="NCBI Taxonomy" id="759272"/>
    <lineage>
        <taxon>Eukaryota</taxon>
        <taxon>Fungi</taxon>
        <taxon>Dikarya</taxon>
        <taxon>Ascomycota</taxon>
        <taxon>Pezizomycotina</taxon>
        <taxon>Sordariomycetes</taxon>
        <taxon>Sordariomycetidae</taxon>
        <taxon>Sordariales</taxon>
        <taxon>Chaetomiaceae</taxon>
        <taxon>Thermochaetoides</taxon>
    </lineage>
</organism>
<reference evidence="2 3" key="1">
    <citation type="journal article" date="2011" name="Cell">
        <title>Insight into structure and assembly of the nuclear pore complex by utilizing the genome of a eukaryotic thermophile.</title>
        <authorList>
            <person name="Amlacher S."/>
            <person name="Sarges P."/>
            <person name="Flemming D."/>
            <person name="van Noort V."/>
            <person name="Kunze R."/>
            <person name="Devos D.P."/>
            <person name="Arumugam M."/>
            <person name="Bork P."/>
            <person name="Hurt E."/>
        </authorList>
    </citation>
    <scope>NUCLEOTIDE SEQUENCE [LARGE SCALE GENOMIC DNA]</scope>
    <source>
        <strain evidence="3">DSM 1495 / CBS 144.50 / IMI 039719</strain>
    </source>
</reference>
<dbReference type="HOGENOM" id="CLU_469285_0_0_1"/>
<dbReference type="InterPro" id="IPR036282">
    <property type="entry name" value="Glutathione-S-Trfase_C_sf"/>
</dbReference>
<dbReference type="GeneID" id="18260215"/>
<dbReference type="GO" id="GO:0005737">
    <property type="term" value="C:cytoplasm"/>
    <property type="evidence" value="ECO:0007669"/>
    <property type="project" value="TreeGrafter"/>
</dbReference>
<dbReference type="OrthoDB" id="249703at2759"/>
<dbReference type="PANTHER" id="PTHR43968:SF6">
    <property type="entry name" value="GLUTATHIONE S-TRANSFERASE OMEGA"/>
    <property type="match status" value="1"/>
</dbReference>
<accession>G0SFE6</accession>
<dbReference type="KEGG" id="cthr:CTHT_0061770"/>
<dbReference type="PANTHER" id="PTHR43968">
    <property type="match status" value="1"/>
</dbReference>
<dbReference type="Proteomes" id="UP000008066">
    <property type="component" value="Unassembled WGS sequence"/>
</dbReference>
<dbReference type="InterPro" id="IPR036249">
    <property type="entry name" value="Thioredoxin-like_sf"/>
</dbReference>
<dbReference type="EMBL" id="GL988046">
    <property type="protein sequence ID" value="EGS18162.1"/>
    <property type="molecule type" value="Genomic_DNA"/>
</dbReference>
<dbReference type="Pfam" id="PF13409">
    <property type="entry name" value="GST_N_2"/>
    <property type="match status" value="1"/>
</dbReference>
<dbReference type="Gene3D" id="1.20.1050.10">
    <property type="match status" value="1"/>
</dbReference>
<dbReference type="CDD" id="cd03194">
    <property type="entry name" value="GST_C_3"/>
    <property type="match status" value="1"/>
</dbReference>
<evidence type="ECO:0000313" key="2">
    <source>
        <dbReference type="EMBL" id="EGS18162.1"/>
    </source>
</evidence>
<dbReference type="PROSITE" id="PS50404">
    <property type="entry name" value="GST_NTER"/>
    <property type="match status" value="1"/>
</dbReference>
<feature type="domain" description="GST N-terminal" evidence="1">
    <location>
        <begin position="335"/>
        <end position="427"/>
    </location>
</feature>
<dbReference type="Gene3D" id="3.40.30.10">
    <property type="entry name" value="Glutaredoxin"/>
    <property type="match status" value="1"/>
</dbReference>
<dbReference type="AlphaFoldDB" id="G0SFE6"/>
<protein>
    <recommendedName>
        <fullName evidence="1">GST N-terminal domain-containing protein</fullName>
    </recommendedName>
</protein>
<dbReference type="RefSeq" id="XP_006696493.1">
    <property type="nucleotide sequence ID" value="XM_006696430.1"/>
</dbReference>
<name>G0SFE6_CHATD</name>
<gene>
    <name evidence="2" type="ORF">CTHT_0061770</name>
</gene>